<dbReference type="PROSITE" id="PS50977">
    <property type="entry name" value="HTH_TETR_2"/>
    <property type="match status" value="1"/>
</dbReference>
<dbReference type="InterPro" id="IPR036271">
    <property type="entry name" value="Tet_transcr_reg_TetR-rel_C_sf"/>
</dbReference>
<dbReference type="InterPro" id="IPR001647">
    <property type="entry name" value="HTH_TetR"/>
</dbReference>
<dbReference type="Gene3D" id="1.10.357.10">
    <property type="entry name" value="Tetracycline Repressor, domain 2"/>
    <property type="match status" value="1"/>
</dbReference>
<dbReference type="EMBL" id="QHLZ01000006">
    <property type="protein sequence ID" value="PXA65100.1"/>
    <property type="molecule type" value="Genomic_DNA"/>
</dbReference>
<comment type="caution">
    <text evidence="4">The sequence shown here is derived from an EMBL/GenBank/DDBJ whole genome shotgun (WGS) entry which is preliminary data.</text>
</comment>
<name>A0A2V3DQ57_9MICC</name>
<dbReference type="SUPFAM" id="SSF48498">
    <property type="entry name" value="Tetracyclin repressor-like, C-terminal domain"/>
    <property type="match status" value="1"/>
</dbReference>
<dbReference type="Proteomes" id="UP000246303">
    <property type="component" value="Unassembled WGS sequence"/>
</dbReference>
<evidence type="ECO:0000256" key="1">
    <source>
        <dbReference type="ARBA" id="ARBA00023015"/>
    </source>
</evidence>
<evidence type="ECO:0000256" key="3">
    <source>
        <dbReference type="ARBA" id="ARBA00023163"/>
    </source>
</evidence>
<dbReference type="GO" id="GO:0045892">
    <property type="term" value="P:negative regulation of DNA-templated transcription"/>
    <property type="evidence" value="ECO:0007669"/>
    <property type="project" value="InterPro"/>
</dbReference>
<evidence type="ECO:0000313" key="5">
    <source>
        <dbReference type="Proteomes" id="UP000246303"/>
    </source>
</evidence>
<evidence type="ECO:0000256" key="2">
    <source>
        <dbReference type="ARBA" id="ARBA00023125"/>
    </source>
</evidence>
<keyword evidence="1" id="KW-0805">Transcription regulation</keyword>
<sequence length="230" mass="25277">MAIPSPVLADELPPERRVRLDADTIIDAVLELARDEPQSRFTFKSLGEALGANPTAMYRHFRNRDAILQAALDRLFTMALEEATTAQAPKEWRPRLECYLNAVVDVFIKYPSIGCDSFATDTFGQGELHAIEFVLLCLKDAGLSGERIVHYYGALESFTLGHGSGLAQEVLAKPNSNGHEPWLEAIAVASVTGFPLIQEHRQRLLDLDGISVFQAGLGAILDSVERDGTR</sequence>
<dbReference type="InterPro" id="IPR004111">
    <property type="entry name" value="Repressor_TetR_C"/>
</dbReference>
<dbReference type="AlphaFoldDB" id="A0A2V3DQ57"/>
<dbReference type="Pfam" id="PF00440">
    <property type="entry name" value="TetR_N"/>
    <property type="match status" value="1"/>
</dbReference>
<dbReference type="OrthoDB" id="3519192at2"/>
<accession>A0A2V3DQ57</accession>
<gene>
    <name evidence="4" type="ORF">CVS29_10410</name>
</gene>
<dbReference type="InterPro" id="IPR009057">
    <property type="entry name" value="Homeodomain-like_sf"/>
</dbReference>
<reference evidence="4 5" key="1">
    <citation type="submission" date="2018-05" db="EMBL/GenBank/DDBJ databases">
        <title>Genetic diversity of glacier-inhabiting Cryobacterium bacteria in China and description of Cryobacterium mengkeensis sp. nov. and Arthrobacter glacialis sp. nov.</title>
        <authorList>
            <person name="Liu Q."/>
            <person name="Xin Y.-H."/>
        </authorList>
    </citation>
    <scope>NUCLEOTIDE SEQUENCE [LARGE SCALE GENOMIC DNA]</scope>
    <source>
        <strain evidence="4 5">GP3</strain>
    </source>
</reference>
<keyword evidence="2" id="KW-0238">DNA-binding</keyword>
<dbReference type="RefSeq" id="WP_110106276.1">
    <property type="nucleotide sequence ID" value="NZ_JACBZZ010000001.1"/>
</dbReference>
<dbReference type="GO" id="GO:0003677">
    <property type="term" value="F:DNA binding"/>
    <property type="evidence" value="ECO:0007669"/>
    <property type="project" value="UniProtKB-UniRule"/>
</dbReference>
<proteinExistence type="predicted"/>
<protein>
    <submittedName>
        <fullName evidence="4">TetR/AcrR family transcriptional regulator</fullName>
    </submittedName>
</protein>
<dbReference type="Pfam" id="PF02909">
    <property type="entry name" value="TetR_C_1"/>
    <property type="match status" value="1"/>
</dbReference>
<evidence type="ECO:0000313" key="4">
    <source>
        <dbReference type="EMBL" id="PXA65100.1"/>
    </source>
</evidence>
<keyword evidence="5" id="KW-1185">Reference proteome</keyword>
<keyword evidence="3" id="KW-0804">Transcription</keyword>
<organism evidence="4 5">
    <name type="scientific">Arthrobacter psychrochitiniphilus</name>
    <dbReference type="NCBI Taxonomy" id="291045"/>
    <lineage>
        <taxon>Bacteria</taxon>
        <taxon>Bacillati</taxon>
        <taxon>Actinomycetota</taxon>
        <taxon>Actinomycetes</taxon>
        <taxon>Micrococcales</taxon>
        <taxon>Micrococcaceae</taxon>
        <taxon>Arthrobacter</taxon>
    </lineage>
</organism>
<dbReference type="SUPFAM" id="SSF46689">
    <property type="entry name" value="Homeodomain-like"/>
    <property type="match status" value="1"/>
</dbReference>